<dbReference type="OrthoDB" id="4247509at2"/>
<evidence type="ECO:0000313" key="1">
    <source>
        <dbReference type="EMBL" id="QFZ19758.1"/>
    </source>
</evidence>
<keyword evidence="2" id="KW-1185">Reference proteome</keyword>
<dbReference type="Proteomes" id="UP000325787">
    <property type="component" value="Chromosome"/>
</dbReference>
<dbReference type="EMBL" id="CP034550">
    <property type="protein sequence ID" value="QFZ19758.1"/>
    <property type="molecule type" value="Genomic_DNA"/>
</dbReference>
<dbReference type="KEGG" id="ssyi:EKG83_22065"/>
<accession>A0A5Q0H0M8</accession>
<organism evidence="1 2">
    <name type="scientific">Saccharothrix syringae</name>
    <name type="common">Nocardiopsis syringae</name>
    <dbReference type="NCBI Taxonomy" id="103733"/>
    <lineage>
        <taxon>Bacteria</taxon>
        <taxon>Bacillati</taxon>
        <taxon>Actinomycetota</taxon>
        <taxon>Actinomycetes</taxon>
        <taxon>Pseudonocardiales</taxon>
        <taxon>Pseudonocardiaceae</taxon>
        <taxon>Saccharothrix</taxon>
    </lineage>
</organism>
<gene>
    <name evidence="1" type="ORF">EKG83_22065</name>
</gene>
<dbReference type="AlphaFoldDB" id="A0A5Q0H0M8"/>
<sequence>MRNSSTEGGGIEDDIGVSGRINVRQADGSWNHFAWVRDGNGNNDRCGDANNVDVIRESADYTFTICQQNTAEGVRYNCATSPAISGA</sequence>
<evidence type="ECO:0000313" key="2">
    <source>
        <dbReference type="Proteomes" id="UP000325787"/>
    </source>
</evidence>
<name>A0A5Q0H0M8_SACSY</name>
<reference evidence="2" key="1">
    <citation type="journal article" date="2021" name="Curr. Microbiol.">
        <title>Complete genome of nocamycin-producing strain Saccharothrix syringae NRRL B-16468 reveals the biosynthetic potential for secondary metabolites.</title>
        <authorList>
            <person name="Mo X."/>
            <person name="Yang S."/>
        </authorList>
    </citation>
    <scope>NUCLEOTIDE SEQUENCE [LARGE SCALE GENOMIC DNA]</scope>
    <source>
        <strain evidence="2">ATCC 51364 / DSM 43886 / JCM 6844 / KCTC 9398 / NBRC 14523 / NRRL B-16468 / INA 2240</strain>
    </source>
</reference>
<proteinExistence type="predicted"/>
<protein>
    <submittedName>
        <fullName evidence="1">Uncharacterized protein</fullName>
    </submittedName>
</protein>
<dbReference type="RefSeq" id="WP_033429566.1">
    <property type="nucleotide sequence ID" value="NZ_CP034550.1"/>
</dbReference>